<gene>
    <name evidence="3" type="ORF">POTOM_018139</name>
</gene>
<evidence type="ECO:0000256" key="1">
    <source>
        <dbReference type="SAM" id="MobiDB-lite"/>
    </source>
</evidence>
<feature type="compositionally biased region" description="Basic and acidic residues" evidence="1">
    <location>
        <begin position="21"/>
        <end position="41"/>
    </location>
</feature>
<dbReference type="AlphaFoldDB" id="A0A8X8AC12"/>
<dbReference type="PROSITE" id="PS50846">
    <property type="entry name" value="HMA_2"/>
    <property type="match status" value="2"/>
</dbReference>
<protein>
    <recommendedName>
        <fullName evidence="2">HMA domain-containing protein</fullName>
    </recommendedName>
</protein>
<sequence length="345" mass="36931">MGICFSILQKKNNNNNSSNVVEKKEGGDNKKGGDGGGKKQENNPIPVVLKVEMHCEGCVSTILKHARAFEGVESVEAEATSNKLTVTGKVDPWKIRDYLHYKTKKKVELISPQPQKQDTTTANNNNKEDKKSNDKKPDSDAKPKEAPVITAVLKLGLHCQGCIEKIDKIVTKTKGVHETVIDKQKELVTVKGTMDVKALTETLKSRLKRPVDIVPPKKEKEGGKDGENVAGGGGGKKKGGGGNGGQDGGGGGAAAPAAKMEENRMEYMVQPGFGSGYGYVGQPIHGNGYVVQPIHGNGYVGHPVYPPYGPGYGYGYGYGYGHGPVQGYPDHLRFNDENPNACSIM</sequence>
<feature type="compositionally biased region" description="Low complexity" evidence="1">
    <location>
        <begin position="11"/>
        <end position="20"/>
    </location>
</feature>
<keyword evidence="4" id="KW-1185">Reference proteome</keyword>
<dbReference type="Proteomes" id="UP000886885">
    <property type="component" value="Chromosome 4D"/>
</dbReference>
<accession>A0A8X8AC12</accession>
<dbReference type="PANTHER" id="PTHR46413:SF2">
    <property type="entry name" value="HEAVY METAL-ASSOCIATED ISOPRENYLATED PLANT PROTEIN 3"/>
    <property type="match status" value="1"/>
</dbReference>
<feature type="compositionally biased region" description="Basic and acidic residues" evidence="1">
    <location>
        <begin position="126"/>
        <end position="144"/>
    </location>
</feature>
<evidence type="ECO:0000313" key="4">
    <source>
        <dbReference type="Proteomes" id="UP000886885"/>
    </source>
</evidence>
<feature type="compositionally biased region" description="Basic and acidic residues" evidence="1">
    <location>
        <begin position="214"/>
        <end position="227"/>
    </location>
</feature>
<proteinExistence type="predicted"/>
<dbReference type="OrthoDB" id="773760at2759"/>
<organism evidence="3 4">
    <name type="scientific">Populus tomentosa</name>
    <name type="common">Chinese white poplar</name>
    <dbReference type="NCBI Taxonomy" id="118781"/>
    <lineage>
        <taxon>Eukaryota</taxon>
        <taxon>Viridiplantae</taxon>
        <taxon>Streptophyta</taxon>
        <taxon>Embryophyta</taxon>
        <taxon>Tracheophyta</taxon>
        <taxon>Spermatophyta</taxon>
        <taxon>Magnoliopsida</taxon>
        <taxon>eudicotyledons</taxon>
        <taxon>Gunneridae</taxon>
        <taxon>Pentapetalae</taxon>
        <taxon>rosids</taxon>
        <taxon>fabids</taxon>
        <taxon>Malpighiales</taxon>
        <taxon>Salicaceae</taxon>
        <taxon>Saliceae</taxon>
        <taxon>Populus</taxon>
    </lineage>
</organism>
<feature type="compositionally biased region" description="Gly residues" evidence="1">
    <location>
        <begin position="229"/>
        <end position="253"/>
    </location>
</feature>
<dbReference type="InterPro" id="IPR044594">
    <property type="entry name" value="HIPP01/3/5/6"/>
</dbReference>
<dbReference type="CDD" id="cd00371">
    <property type="entry name" value="HMA"/>
    <property type="match status" value="2"/>
</dbReference>
<dbReference type="PANTHER" id="PTHR46413">
    <property type="entry name" value="HEAVY METAL-ASSOCIATED ISOPRENYLATED PLANT PROTEIN 6"/>
    <property type="match status" value="1"/>
</dbReference>
<feature type="region of interest" description="Disordered" evidence="1">
    <location>
        <begin position="214"/>
        <end position="256"/>
    </location>
</feature>
<dbReference type="EMBL" id="JAAWWB010000008">
    <property type="protein sequence ID" value="KAG6778285.1"/>
    <property type="molecule type" value="Genomic_DNA"/>
</dbReference>
<comment type="caution">
    <text evidence="3">The sequence shown here is derived from an EMBL/GenBank/DDBJ whole genome shotgun (WGS) entry which is preliminary data.</text>
</comment>
<feature type="domain" description="HMA" evidence="2">
    <location>
        <begin position="44"/>
        <end position="107"/>
    </location>
</feature>
<dbReference type="Pfam" id="PF00403">
    <property type="entry name" value="HMA"/>
    <property type="match status" value="2"/>
</dbReference>
<feature type="region of interest" description="Disordered" evidence="1">
    <location>
        <begin position="11"/>
        <end position="43"/>
    </location>
</feature>
<feature type="compositionally biased region" description="Polar residues" evidence="1">
    <location>
        <begin position="112"/>
        <end position="121"/>
    </location>
</feature>
<name>A0A8X8AC12_POPTO</name>
<dbReference type="GO" id="GO:0046872">
    <property type="term" value="F:metal ion binding"/>
    <property type="evidence" value="ECO:0007669"/>
    <property type="project" value="InterPro"/>
</dbReference>
<feature type="domain" description="HMA" evidence="2">
    <location>
        <begin position="148"/>
        <end position="211"/>
    </location>
</feature>
<evidence type="ECO:0000313" key="3">
    <source>
        <dbReference type="EMBL" id="KAG6778285.1"/>
    </source>
</evidence>
<evidence type="ECO:0000259" key="2">
    <source>
        <dbReference type="PROSITE" id="PS50846"/>
    </source>
</evidence>
<reference evidence="3" key="1">
    <citation type="journal article" date="2020" name="bioRxiv">
        <title>Hybrid origin of Populus tomentosa Carr. identified through genome sequencing and phylogenomic analysis.</title>
        <authorList>
            <person name="An X."/>
            <person name="Gao K."/>
            <person name="Chen Z."/>
            <person name="Li J."/>
            <person name="Yang X."/>
            <person name="Yang X."/>
            <person name="Zhou J."/>
            <person name="Guo T."/>
            <person name="Zhao T."/>
            <person name="Huang S."/>
            <person name="Miao D."/>
            <person name="Khan W.U."/>
            <person name="Rao P."/>
            <person name="Ye M."/>
            <person name="Lei B."/>
            <person name="Liao W."/>
            <person name="Wang J."/>
            <person name="Ji L."/>
            <person name="Li Y."/>
            <person name="Guo B."/>
            <person name="Mustafa N.S."/>
            <person name="Li S."/>
            <person name="Yun Q."/>
            <person name="Keller S.R."/>
            <person name="Mao J."/>
            <person name="Zhang R."/>
            <person name="Strauss S.H."/>
        </authorList>
    </citation>
    <scope>NUCLEOTIDE SEQUENCE</scope>
    <source>
        <strain evidence="3">GM15</strain>
        <tissue evidence="3">Leaf</tissue>
    </source>
</reference>
<feature type="region of interest" description="Disordered" evidence="1">
    <location>
        <begin position="106"/>
        <end position="144"/>
    </location>
</feature>
<dbReference type="InterPro" id="IPR006121">
    <property type="entry name" value="HMA_dom"/>
</dbReference>